<feature type="non-terminal residue" evidence="1">
    <location>
        <position position="569"/>
    </location>
</feature>
<name>A0A9K3CTI6_9EUKA</name>
<dbReference type="OrthoDB" id="5548448at2759"/>
<evidence type="ECO:0000313" key="2">
    <source>
        <dbReference type="Proteomes" id="UP000265618"/>
    </source>
</evidence>
<dbReference type="Proteomes" id="UP000265618">
    <property type="component" value="Unassembled WGS sequence"/>
</dbReference>
<organism evidence="1 2">
    <name type="scientific">Kipferlia bialata</name>
    <dbReference type="NCBI Taxonomy" id="797122"/>
    <lineage>
        <taxon>Eukaryota</taxon>
        <taxon>Metamonada</taxon>
        <taxon>Carpediemonas-like organisms</taxon>
        <taxon>Kipferlia</taxon>
    </lineage>
</organism>
<evidence type="ECO:0000313" key="1">
    <source>
        <dbReference type="EMBL" id="GIQ81319.1"/>
    </source>
</evidence>
<comment type="caution">
    <text evidence="1">The sequence shown here is derived from an EMBL/GenBank/DDBJ whole genome shotgun (WGS) entry which is preliminary data.</text>
</comment>
<sequence length="569" mass="58828">SCLIHRLVLSAPHVDARLRTAVVATLTALAADSGEFISRVMSIPASRIPVHLSLSSALSVSRLTLPFSTFPEAPAPGHFAPLHAAGWVTELVSLAQTADRASVSVDSAPLCPSIVCVAGGVLLEVYDRVDGILCGSIDTPLHASLVEEGAQAVLSLTEALAAGHALTPFPKPLAEALAAVGHALVRALPSHGHMPQMHRLLAAVLRLMAYSLTLTPLSVIAEAVLSGEVDLSLSVPAVSTPASLSLSLPSALVSALAVEQACSRTRTPSEGTLCTKVVQYLSRELGTYATTNATDAPVSLGVGTSALLQHILCLDGVAPSLSPLLLSLDALFETPLAEPIGSAQPMRRYTDVTGLLSLSAAPSACSLSVASHYTQPILSHPLKTPQSSVDAASLGRTLRRCVLLPDTIETPSRAGALAALALQVPHQRLYRKRAHATTYALACLCLAGGAVEYCAEGMAQMQLDETRGAIRAAPSSADGVCVDMLCCGSLSLSLCVCTQGETPSLPPSVVEHLLWAVGAFPAHTPLSLLGACAEKVLSLLSPGTTRTEVQRVRAEVLGSILVALDGMPL</sequence>
<reference evidence="1 2" key="1">
    <citation type="journal article" date="2018" name="PLoS ONE">
        <title>The draft genome of Kipferlia bialata reveals reductive genome evolution in fornicate parasites.</title>
        <authorList>
            <person name="Tanifuji G."/>
            <person name="Takabayashi S."/>
            <person name="Kume K."/>
            <person name="Takagi M."/>
            <person name="Nakayama T."/>
            <person name="Kamikawa R."/>
            <person name="Inagaki Y."/>
            <person name="Hashimoto T."/>
        </authorList>
    </citation>
    <scope>NUCLEOTIDE SEQUENCE [LARGE SCALE GENOMIC DNA]</scope>
    <source>
        <strain evidence="1">NY0173</strain>
    </source>
</reference>
<protein>
    <submittedName>
        <fullName evidence="1">Uncharacterized protein</fullName>
    </submittedName>
</protein>
<keyword evidence="2" id="KW-1185">Reference proteome</keyword>
<accession>A0A9K3CTI6</accession>
<dbReference type="EMBL" id="BDIP01000361">
    <property type="protein sequence ID" value="GIQ81319.1"/>
    <property type="molecule type" value="Genomic_DNA"/>
</dbReference>
<gene>
    <name evidence="1" type="ORF">KIPB_002261</name>
</gene>
<proteinExistence type="predicted"/>
<dbReference type="AlphaFoldDB" id="A0A9K3CTI6"/>